<dbReference type="RefSeq" id="WP_118361110.1">
    <property type="nucleotide sequence ID" value="NZ_AP019695.1"/>
</dbReference>
<dbReference type="Gene3D" id="2.160.20.70">
    <property type="match status" value="1"/>
</dbReference>
<proteinExistence type="predicted"/>
<dbReference type="SUPFAM" id="SSF63848">
    <property type="entry name" value="Cell-division inhibitor MinC, C-terminal domain"/>
    <property type="match status" value="1"/>
</dbReference>
<sequence length="192" mass="22200">MVQLKIKGINGKFHVYMTSSYFEEELNELSTRLKIFTSQQEKMFSAFFHLENAAQKQIQTLFSFCREHEILIEGIDLGNCRNSKTLDIREETLLNGQSYILNEDTLLLGNIEPQAYVCCKGSLYVLGCVEGNIDLYYEDNILCASALCANVRICDSKFQNMTFFSPVKVYYEEVQLKTKSYKEEKLWVSLSQ</sequence>
<evidence type="ECO:0008006" key="3">
    <source>
        <dbReference type="Google" id="ProtNLM"/>
    </source>
</evidence>
<dbReference type="AlphaFoldDB" id="A0A6N4TG17"/>
<dbReference type="InterPro" id="IPR016098">
    <property type="entry name" value="CAP/MinC_C"/>
</dbReference>
<protein>
    <recommendedName>
        <fullName evidence="3">Septum site-determining protein MinC</fullName>
    </recommendedName>
</protein>
<gene>
    <name evidence="1" type="ORF">Aargi30884_02870</name>
</gene>
<reference evidence="2" key="1">
    <citation type="submission" date="2019-05" db="EMBL/GenBank/DDBJ databases">
        <title>Complete genome sequencing of Absiella argi strain JCM 30884.</title>
        <authorList>
            <person name="Sakamoto M."/>
            <person name="Murakami T."/>
            <person name="Mori H."/>
        </authorList>
    </citation>
    <scope>NUCLEOTIDE SEQUENCE [LARGE SCALE GENOMIC DNA]</scope>
    <source>
        <strain evidence="2">JCM 30884</strain>
    </source>
</reference>
<dbReference type="KEGG" id="aarg:Aargi30884_02870"/>
<dbReference type="Proteomes" id="UP000464754">
    <property type="component" value="Chromosome"/>
</dbReference>
<dbReference type="InterPro" id="IPR036145">
    <property type="entry name" value="MinC_C_sf"/>
</dbReference>
<name>A0A6N4TG17_9FIRM</name>
<evidence type="ECO:0000313" key="1">
    <source>
        <dbReference type="EMBL" id="BBK21384.1"/>
    </source>
</evidence>
<accession>A0A6N4TG17</accession>
<keyword evidence="2" id="KW-1185">Reference proteome</keyword>
<dbReference type="GO" id="GO:0000902">
    <property type="term" value="P:cell morphogenesis"/>
    <property type="evidence" value="ECO:0007669"/>
    <property type="project" value="InterPro"/>
</dbReference>
<dbReference type="EMBL" id="AP019695">
    <property type="protein sequence ID" value="BBK21384.1"/>
    <property type="molecule type" value="Genomic_DNA"/>
</dbReference>
<organism evidence="1 2">
    <name type="scientific">Amedibacterium intestinale</name>
    <dbReference type="NCBI Taxonomy" id="2583452"/>
    <lineage>
        <taxon>Bacteria</taxon>
        <taxon>Bacillati</taxon>
        <taxon>Bacillota</taxon>
        <taxon>Erysipelotrichia</taxon>
        <taxon>Erysipelotrichales</taxon>
        <taxon>Erysipelotrichaceae</taxon>
        <taxon>Amedibacterium</taxon>
    </lineage>
</organism>
<evidence type="ECO:0000313" key="2">
    <source>
        <dbReference type="Proteomes" id="UP000464754"/>
    </source>
</evidence>